<evidence type="ECO:0000313" key="3">
    <source>
        <dbReference type="Proteomes" id="UP000771736"/>
    </source>
</evidence>
<name>A0A930HMZ7_9BACT</name>
<organism evidence="2 3">
    <name type="scientific">Prevotella aurantiaca</name>
    <dbReference type="NCBI Taxonomy" id="596085"/>
    <lineage>
        <taxon>Bacteria</taxon>
        <taxon>Pseudomonadati</taxon>
        <taxon>Bacteroidota</taxon>
        <taxon>Bacteroidia</taxon>
        <taxon>Bacteroidales</taxon>
        <taxon>Prevotellaceae</taxon>
        <taxon>Prevotella</taxon>
    </lineage>
</organism>
<dbReference type="Proteomes" id="UP000771736">
    <property type="component" value="Unassembled WGS sequence"/>
</dbReference>
<evidence type="ECO:0000256" key="1">
    <source>
        <dbReference type="SAM" id="SignalP"/>
    </source>
</evidence>
<dbReference type="InterPro" id="IPR026444">
    <property type="entry name" value="Secre_tail"/>
</dbReference>
<dbReference type="RefSeq" id="WP_273160553.1">
    <property type="nucleotide sequence ID" value="NZ_JABZSJ010000046.1"/>
</dbReference>
<dbReference type="InterPro" id="IPR013431">
    <property type="entry name" value="Delta_60_rpt"/>
</dbReference>
<dbReference type="Pfam" id="PF17164">
    <property type="entry name" value="DUF5122"/>
    <property type="match status" value="4"/>
</dbReference>
<gene>
    <name evidence="2" type="ORF">HXN26_08185</name>
</gene>
<feature type="signal peptide" evidence="1">
    <location>
        <begin position="1"/>
        <end position="23"/>
    </location>
</feature>
<dbReference type="EMBL" id="JABZSJ010000046">
    <property type="protein sequence ID" value="MBF1384810.1"/>
    <property type="molecule type" value="Genomic_DNA"/>
</dbReference>
<dbReference type="NCBIfam" id="TIGR02608">
    <property type="entry name" value="delta_60_rpt"/>
    <property type="match status" value="4"/>
</dbReference>
<protein>
    <submittedName>
        <fullName evidence="2">T9SS type A sorting domain-containing protein</fullName>
    </submittedName>
</protein>
<dbReference type="AlphaFoldDB" id="A0A930HMZ7"/>
<proteinExistence type="predicted"/>
<comment type="caution">
    <text evidence="2">The sequence shown here is derived from an EMBL/GenBank/DDBJ whole genome shotgun (WGS) entry which is preliminary data.</text>
</comment>
<keyword evidence="1" id="KW-0732">Signal</keyword>
<dbReference type="SUPFAM" id="SSF101898">
    <property type="entry name" value="NHL repeat"/>
    <property type="match status" value="1"/>
</dbReference>
<dbReference type="NCBIfam" id="TIGR04183">
    <property type="entry name" value="Por_Secre_tail"/>
    <property type="match status" value="1"/>
</dbReference>
<evidence type="ECO:0000313" key="2">
    <source>
        <dbReference type="EMBL" id="MBF1384810.1"/>
    </source>
</evidence>
<sequence length="490" mass="53200">MKQTLVKFSFVAVASAFALSANAQLKAGEVDVNYKPGLDGNVLSMLMEDGGKTICAGAFYNVGDRHVGGLIRLNADGTEDETFNKGGKGFDSYAAAVAKTPDGKYIVVGHFSKYNDKEVGKMVRLNADGTLDETFKDNNKFEIVNHKNVTEVELQQIIVLPNGQFYVAGCFNRINGKLAPLIARFNADGTRDETFLPTDKEIHLKSSPNVDAIWMAPDGAIYMGGSFGGYDGGFTHKRLVRINADGTLDRNFRQPKLDGFVKSISPYGDGRILVGGDFLTTECGERFLTCVINKDGSIYDTYDPRPTYFTESPEKENLAVFGSRVVGDNVIVVGGDVVEIGHSFINVLTKDGAKFSSTLKINDQPNKIASFIKVDDSGDYAYISGFFTKMGDHLLPYFARVALRDITPSGIATTDVANFKPSVNYHEGALIVNGFEGIVSLTVSDTQGKTIALRNISTASPIVLPLQKGVYIVRVADAKGHTYTSKIINY</sequence>
<dbReference type="Gene3D" id="2.80.10.50">
    <property type="match status" value="2"/>
</dbReference>
<accession>A0A930HMZ7</accession>
<feature type="chain" id="PRO_5037737964" evidence="1">
    <location>
        <begin position="24"/>
        <end position="490"/>
    </location>
</feature>
<reference evidence="2" key="1">
    <citation type="submission" date="2020-04" db="EMBL/GenBank/DDBJ databases">
        <title>Deep metagenomics examines the oral microbiome during advanced dental caries in children, revealing novel taxa and co-occurrences with host molecules.</title>
        <authorList>
            <person name="Baker J.L."/>
            <person name="Morton J.T."/>
            <person name="Dinis M."/>
            <person name="Alvarez R."/>
            <person name="Tran N.C."/>
            <person name="Knight R."/>
            <person name="Edlund A."/>
        </authorList>
    </citation>
    <scope>NUCLEOTIDE SEQUENCE</scope>
    <source>
        <strain evidence="2">JCVI_44_bin.5</strain>
    </source>
</reference>